<evidence type="ECO:0000313" key="2">
    <source>
        <dbReference type="EMBL" id="GIN64370.1"/>
    </source>
</evidence>
<evidence type="ECO:0008006" key="4">
    <source>
        <dbReference type="Google" id="ProtNLM"/>
    </source>
</evidence>
<dbReference type="RefSeq" id="WP_137742709.1">
    <property type="nucleotide sequence ID" value="NZ_BORC01000013.1"/>
</dbReference>
<name>A0A920BVH7_9BACI</name>
<gene>
    <name evidence="2" type="ORF">J27TS8_43630</name>
</gene>
<feature type="coiled-coil region" evidence="1">
    <location>
        <begin position="334"/>
        <end position="400"/>
    </location>
</feature>
<dbReference type="OrthoDB" id="1625520at2"/>
<protein>
    <recommendedName>
        <fullName evidence="4">DUF2325 domain-containing protein</fullName>
    </recommendedName>
</protein>
<keyword evidence="3" id="KW-1185">Reference proteome</keyword>
<reference evidence="2" key="1">
    <citation type="submission" date="2021-03" db="EMBL/GenBank/DDBJ databases">
        <title>Antimicrobial resistance genes in bacteria isolated from Japanese honey, and their potential for conferring macrolide and lincosamide resistance in the American foulbrood pathogen Paenibacillus larvae.</title>
        <authorList>
            <person name="Okamoto M."/>
            <person name="Kumagai M."/>
            <person name="Kanamori H."/>
            <person name="Takamatsu D."/>
        </authorList>
    </citation>
    <scope>NUCLEOTIDE SEQUENCE</scope>
    <source>
        <strain evidence="2">J27TS8</strain>
    </source>
</reference>
<dbReference type="Proteomes" id="UP000682111">
    <property type="component" value="Unassembled WGS sequence"/>
</dbReference>
<proteinExistence type="predicted"/>
<comment type="caution">
    <text evidence="2">The sequence shown here is derived from an EMBL/GenBank/DDBJ whole genome shotgun (WGS) entry which is preliminary data.</text>
</comment>
<dbReference type="EMBL" id="BORC01000013">
    <property type="protein sequence ID" value="GIN64370.1"/>
    <property type="molecule type" value="Genomic_DNA"/>
</dbReference>
<accession>A0A920BVH7</accession>
<organism evidence="2 3">
    <name type="scientific">Robertmurraya siralis</name>
    <dbReference type="NCBI Taxonomy" id="77777"/>
    <lineage>
        <taxon>Bacteria</taxon>
        <taxon>Bacillati</taxon>
        <taxon>Bacillota</taxon>
        <taxon>Bacilli</taxon>
        <taxon>Bacillales</taxon>
        <taxon>Bacillaceae</taxon>
        <taxon>Robertmurraya</taxon>
    </lineage>
</organism>
<keyword evidence="1" id="KW-0175">Coiled coil</keyword>
<evidence type="ECO:0000256" key="1">
    <source>
        <dbReference type="SAM" id="Coils"/>
    </source>
</evidence>
<dbReference type="AlphaFoldDB" id="A0A920BVH7"/>
<sequence length="522" mass="62398">MLFQAQDLELDENILHIYLSIALGGNSYLHPYIDSCYREREWEYYEVFQTSALKGNTLFSMYSTKSEEKIRQVAAILEWSNRSQQFAQIEKLIKKGYKFVYQYFHLNKRIDFEHFMRSYAKRKKIKVVKEIDLIYQNIVLWYLCKQYRKPFNTENVAWQSFQNVLLATFNEVKIQKVMFSKKSLAENKKAIERLYGEYEIPRNIRFDTIGTFLDYLISVRLKKIQEANPKIGVEDAEKKVFEVSPTRYIGAVGGWLKTLQIHEMDALNQIPFSKMELDTVFLELLYAQKYHYITNDDQDLFLITCLYQKCLVSLYHETKQMYLEQSKREYYLGLKAKESRIKEQEAELSRKEREWKLKNQQLQREVEGLTEELRLKNSMIRQLEQQIENMEDYSEEVFALRKYAYKVERTEENVEEKAPSLRTMIEYIKSMNIVIIGGSLNWQQKLKEWLPSVELFETDEITRDISKIKRVDAVFINTAVLSHAFYKKVMKEMNKKGTPLFYLGGHSNMEKTLLEIYKWLTE</sequence>
<evidence type="ECO:0000313" key="3">
    <source>
        <dbReference type="Proteomes" id="UP000682111"/>
    </source>
</evidence>